<gene>
    <name evidence="1" type="ORF">ROZALSC1DRAFT_21687</name>
</gene>
<evidence type="ECO:0000313" key="1">
    <source>
        <dbReference type="EMBL" id="RKP20116.1"/>
    </source>
</evidence>
<name>A0A4P9YKH9_ROZAC</name>
<sequence>MSRQIPMIKLSSRWDLISQHVKLAFKFISRCLLKNLWNDPCLTGVKAETEQIETGPNQTKDLRAYRAPTTSAVEIKMTRLGNNPSHRLILQGQWVIIEILDPHLLVRPTKSNHELKLQKFWKTNIRVKLISITTRLIIEALLNGQISKSGRLNIEGDEARHKSPCDELIKKSMQEKSYSIPR</sequence>
<reference evidence="2" key="1">
    <citation type="journal article" date="2018" name="Nat. Microbiol.">
        <title>Leveraging single-cell genomics to expand the fungal tree of life.</title>
        <authorList>
            <person name="Ahrendt S.R."/>
            <person name="Quandt C.A."/>
            <person name="Ciobanu D."/>
            <person name="Clum A."/>
            <person name="Salamov A."/>
            <person name="Andreopoulos B."/>
            <person name="Cheng J.F."/>
            <person name="Woyke T."/>
            <person name="Pelin A."/>
            <person name="Henrissat B."/>
            <person name="Reynolds N.K."/>
            <person name="Benny G.L."/>
            <person name="Smith M.E."/>
            <person name="James T.Y."/>
            <person name="Grigoriev I.V."/>
        </authorList>
    </citation>
    <scope>NUCLEOTIDE SEQUENCE [LARGE SCALE GENOMIC DNA]</scope>
    <source>
        <strain evidence="2">CSF55</strain>
    </source>
</reference>
<dbReference type="AlphaFoldDB" id="A0A4P9YKH9"/>
<proteinExistence type="predicted"/>
<accession>A0A4P9YKH9</accession>
<evidence type="ECO:0000313" key="2">
    <source>
        <dbReference type="Proteomes" id="UP000281549"/>
    </source>
</evidence>
<dbReference type="EMBL" id="ML005110">
    <property type="protein sequence ID" value="RKP20116.1"/>
    <property type="molecule type" value="Genomic_DNA"/>
</dbReference>
<organism evidence="1 2">
    <name type="scientific">Rozella allomycis (strain CSF55)</name>
    <dbReference type="NCBI Taxonomy" id="988480"/>
    <lineage>
        <taxon>Eukaryota</taxon>
        <taxon>Fungi</taxon>
        <taxon>Fungi incertae sedis</taxon>
        <taxon>Cryptomycota</taxon>
        <taxon>Cryptomycota incertae sedis</taxon>
        <taxon>Rozella</taxon>
    </lineage>
</organism>
<dbReference type="Proteomes" id="UP000281549">
    <property type="component" value="Unassembled WGS sequence"/>
</dbReference>
<protein>
    <submittedName>
        <fullName evidence="1">Uncharacterized protein</fullName>
    </submittedName>
</protein>
<feature type="non-terminal residue" evidence="1">
    <location>
        <position position="182"/>
    </location>
</feature>